<name>A0AAD4YVF6_PRUDU</name>
<sequence>MCEGKGLQHVYVPSRGEARDYLWWVKWKVRTFSRLMTSGGRRQVIVFGARPKDNGKNEEGPRPKVQSPKVQSSRLKGEDPFLSGK</sequence>
<evidence type="ECO:0000256" key="1">
    <source>
        <dbReference type="SAM" id="MobiDB-lite"/>
    </source>
</evidence>
<dbReference type="EMBL" id="JAJFAZ020000006">
    <property type="protein sequence ID" value="KAI5322193.1"/>
    <property type="molecule type" value="Genomic_DNA"/>
</dbReference>
<gene>
    <name evidence="2" type="ORF">L3X38_031265</name>
</gene>
<reference evidence="2 3" key="1">
    <citation type="journal article" date="2022" name="G3 (Bethesda)">
        <title>Whole-genome sequence and methylome profiling of the almond [Prunus dulcis (Mill.) D.A. Webb] cultivar 'Nonpareil'.</title>
        <authorList>
            <person name="D'Amico-Willman K.M."/>
            <person name="Ouma W.Z."/>
            <person name="Meulia T."/>
            <person name="Sideli G.M."/>
            <person name="Gradziel T.M."/>
            <person name="Fresnedo-Ramirez J."/>
        </authorList>
    </citation>
    <scope>NUCLEOTIDE SEQUENCE [LARGE SCALE GENOMIC DNA]</scope>
    <source>
        <strain evidence="2">Clone GOH B32 T37-40</strain>
    </source>
</reference>
<feature type="compositionally biased region" description="Basic and acidic residues" evidence="1">
    <location>
        <begin position="50"/>
        <end position="62"/>
    </location>
</feature>
<comment type="caution">
    <text evidence="2">The sequence shown here is derived from an EMBL/GenBank/DDBJ whole genome shotgun (WGS) entry which is preliminary data.</text>
</comment>
<keyword evidence="3" id="KW-1185">Reference proteome</keyword>
<protein>
    <submittedName>
        <fullName evidence="2">Uncharacterized protein</fullName>
    </submittedName>
</protein>
<organism evidence="2 3">
    <name type="scientific">Prunus dulcis</name>
    <name type="common">Almond</name>
    <name type="synonym">Amygdalus dulcis</name>
    <dbReference type="NCBI Taxonomy" id="3755"/>
    <lineage>
        <taxon>Eukaryota</taxon>
        <taxon>Viridiplantae</taxon>
        <taxon>Streptophyta</taxon>
        <taxon>Embryophyta</taxon>
        <taxon>Tracheophyta</taxon>
        <taxon>Spermatophyta</taxon>
        <taxon>Magnoliopsida</taxon>
        <taxon>eudicotyledons</taxon>
        <taxon>Gunneridae</taxon>
        <taxon>Pentapetalae</taxon>
        <taxon>rosids</taxon>
        <taxon>fabids</taxon>
        <taxon>Rosales</taxon>
        <taxon>Rosaceae</taxon>
        <taxon>Amygdaloideae</taxon>
        <taxon>Amygdaleae</taxon>
        <taxon>Prunus</taxon>
    </lineage>
</organism>
<evidence type="ECO:0000313" key="3">
    <source>
        <dbReference type="Proteomes" id="UP001054821"/>
    </source>
</evidence>
<feature type="region of interest" description="Disordered" evidence="1">
    <location>
        <begin position="47"/>
        <end position="85"/>
    </location>
</feature>
<proteinExistence type="predicted"/>
<evidence type="ECO:0000313" key="2">
    <source>
        <dbReference type="EMBL" id="KAI5322193.1"/>
    </source>
</evidence>
<dbReference type="Proteomes" id="UP001054821">
    <property type="component" value="Chromosome 6"/>
</dbReference>
<accession>A0AAD4YVF6</accession>
<dbReference type="AlphaFoldDB" id="A0AAD4YVF6"/>